<feature type="domain" description="Metallo-beta-lactamase" evidence="8">
    <location>
        <begin position="31"/>
        <end position="215"/>
    </location>
</feature>
<dbReference type="CDD" id="cd07714">
    <property type="entry name" value="RNaseJ_MBL-fold"/>
    <property type="match status" value="1"/>
</dbReference>
<dbReference type="Pfam" id="PF07521">
    <property type="entry name" value="RMMBL"/>
    <property type="match status" value="1"/>
</dbReference>
<dbReference type="RefSeq" id="WP_015084199.1">
    <property type="nucleotide sequence ID" value="NC_019552.1"/>
</dbReference>
<gene>
    <name evidence="9" type="ORF">MOS_501</name>
</gene>
<dbReference type="GO" id="GO:0003723">
    <property type="term" value="F:RNA binding"/>
    <property type="evidence" value="ECO:0007669"/>
    <property type="project" value="UniProtKB-KW"/>
</dbReference>
<keyword evidence="3" id="KW-0479">Metal-binding</keyword>
<proteinExistence type="predicted"/>
<evidence type="ECO:0000256" key="1">
    <source>
        <dbReference type="ARBA" id="ARBA00022490"/>
    </source>
</evidence>
<dbReference type="EMBL" id="CP003914">
    <property type="protein sequence ID" value="AFX74416.1"/>
    <property type="molecule type" value="Genomic_DNA"/>
</dbReference>
<dbReference type="AlphaFoldDB" id="A0AAI8AN46"/>
<evidence type="ECO:0000313" key="9">
    <source>
        <dbReference type="EMBL" id="AFX74416.1"/>
    </source>
</evidence>
<dbReference type="InterPro" id="IPR036866">
    <property type="entry name" value="RibonucZ/Hydroxyglut_hydro"/>
</dbReference>
<sequence>MSINYNEDTKDKNSKIIPTKFFGLGGMQEIGKSTLVIEHASDIVIIDSGVKFADIFTTGVKGMIPDYSYLQKNQNKIKGLFITHGHEDHIGGIVYLIQQVHIKTIFAPRIAIQYLRARMDEFGLKIKIKFIEIEKDAVHTFDHLSVDFWTAQHSIPDAFGIRVSSKNGSLMLTGDFRFDYTPIGNYTDFSKLKQIGNENLTALFSDSTNAMRPSHSPSEKDILKDIEYHIKNATKKVIITAFASNLTRIKAIIDLGIKLDKKIVTFGRSMINGVKIGRKIGYINSPDNIFIDKKNISKYDPNEILILTTGSQGEQLAALDKMSYNKHPHVKIGNKDVIIFSSSPIPGNRIKIELLINRLYKLNAIIKENGSDGYLHTSGHAYKEEHEKIFELTKPKYFFPYHGEYRMCLAHKQTAIESGIKATNVIIPDLGEVYEMVNQKITKSKEVIPTGPVYIDGYVVSTANSQILKEREELRENGFVFILTAIDKKTNSIIGRSKVISRGAFFAKSSKNLLNEIRRLVHGAILFTIKNESKWDIPQLKQLIKNRLTTFFYKEKRRKPVILSSFLFVDEKYDFLQDYAKTLSFEINDKS</sequence>
<dbReference type="PANTHER" id="PTHR43694">
    <property type="entry name" value="RIBONUCLEASE J"/>
    <property type="match status" value="1"/>
</dbReference>
<dbReference type="Pfam" id="PF00753">
    <property type="entry name" value="Lactamase_B"/>
    <property type="match status" value="1"/>
</dbReference>
<dbReference type="GO" id="GO:0004527">
    <property type="term" value="F:exonuclease activity"/>
    <property type="evidence" value="ECO:0007669"/>
    <property type="project" value="UniProtKB-KW"/>
</dbReference>
<evidence type="ECO:0000256" key="4">
    <source>
        <dbReference type="ARBA" id="ARBA00022801"/>
    </source>
</evidence>
<dbReference type="InterPro" id="IPR001279">
    <property type="entry name" value="Metallo-B-lactamas"/>
</dbReference>
<evidence type="ECO:0000256" key="7">
    <source>
        <dbReference type="ARBA" id="ARBA00022884"/>
    </source>
</evidence>
<dbReference type="Pfam" id="PF22505">
    <property type="entry name" value="RNase_J_b_CASP"/>
    <property type="match status" value="1"/>
</dbReference>
<dbReference type="NCBIfam" id="TIGR00649">
    <property type="entry name" value="MG423"/>
    <property type="match status" value="1"/>
</dbReference>
<accession>A0AAI8AN46</accession>
<dbReference type="SMART" id="SM00849">
    <property type="entry name" value="Lactamase_B"/>
    <property type="match status" value="1"/>
</dbReference>
<keyword evidence="4 9" id="KW-0378">Hydrolase</keyword>
<dbReference type="Pfam" id="PF17770">
    <property type="entry name" value="RNase_J_C"/>
    <property type="match status" value="1"/>
</dbReference>
<dbReference type="GeneID" id="93248603"/>
<evidence type="ECO:0000256" key="5">
    <source>
        <dbReference type="ARBA" id="ARBA00022833"/>
    </source>
</evidence>
<name>A0AAI8AN46_MESHY</name>
<dbReference type="InterPro" id="IPR042173">
    <property type="entry name" value="RNase_J_2"/>
</dbReference>
<evidence type="ECO:0000313" key="10">
    <source>
        <dbReference type="Proteomes" id="UP000009399"/>
    </source>
</evidence>
<dbReference type="InterPro" id="IPR055132">
    <property type="entry name" value="RNase_J_b_CASP"/>
</dbReference>
<keyword evidence="7" id="KW-0694">RNA-binding</keyword>
<dbReference type="KEGG" id="mhs:MOS_501"/>
<dbReference type="Proteomes" id="UP000009399">
    <property type="component" value="Chromosome"/>
</dbReference>
<dbReference type="InterPro" id="IPR011108">
    <property type="entry name" value="RMMBL"/>
</dbReference>
<evidence type="ECO:0000256" key="2">
    <source>
        <dbReference type="ARBA" id="ARBA00022722"/>
    </source>
</evidence>
<organism evidence="9 10">
    <name type="scientific">Mesomycoplasma hyorhinis SK76</name>
    <dbReference type="NCBI Taxonomy" id="1118964"/>
    <lineage>
        <taxon>Bacteria</taxon>
        <taxon>Bacillati</taxon>
        <taxon>Mycoplasmatota</taxon>
        <taxon>Mycoplasmoidales</taxon>
        <taxon>Metamycoplasmataceae</taxon>
        <taxon>Mesomycoplasma</taxon>
    </lineage>
</organism>
<dbReference type="InterPro" id="IPR041636">
    <property type="entry name" value="RNase_J_C"/>
</dbReference>
<dbReference type="InterPro" id="IPR004613">
    <property type="entry name" value="RNase_J"/>
</dbReference>
<dbReference type="Gene3D" id="3.60.15.10">
    <property type="entry name" value="Ribonuclease Z/Hydroxyacylglutathione hydrolase-like"/>
    <property type="match status" value="1"/>
</dbReference>
<evidence type="ECO:0000256" key="6">
    <source>
        <dbReference type="ARBA" id="ARBA00022839"/>
    </source>
</evidence>
<dbReference type="PANTHER" id="PTHR43694:SF1">
    <property type="entry name" value="RIBONUCLEASE J"/>
    <property type="match status" value="1"/>
</dbReference>
<protein>
    <submittedName>
        <fullName evidence="9">Zn-dependent hydrolase</fullName>
    </submittedName>
</protein>
<reference evidence="9 10" key="1">
    <citation type="journal article" date="2013" name="Genome Announc.">
        <title>Complete Genome Sequence of Mycoplasma hyorhinis Strain SK76.</title>
        <authorList>
            <person name="Goodison S."/>
            <person name="Urquidi V."/>
            <person name="Kumar D."/>
            <person name="Reyes L."/>
            <person name="Rosser C.J."/>
        </authorList>
    </citation>
    <scope>NUCLEOTIDE SEQUENCE [LARGE SCALE GENOMIC DNA]</scope>
    <source>
        <strain evidence="9 10">SK76</strain>
    </source>
</reference>
<keyword evidence="2" id="KW-0540">Nuclease</keyword>
<keyword evidence="5" id="KW-0862">Zinc</keyword>
<dbReference type="GO" id="GO:0046872">
    <property type="term" value="F:metal ion binding"/>
    <property type="evidence" value="ECO:0007669"/>
    <property type="project" value="UniProtKB-KW"/>
</dbReference>
<keyword evidence="6" id="KW-0269">Exonuclease</keyword>
<dbReference type="Gene3D" id="3.40.50.10710">
    <property type="entry name" value="Metallo-hydrolase/oxidoreductase"/>
    <property type="match status" value="1"/>
</dbReference>
<dbReference type="Gene3D" id="3.10.20.580">
    <property type="match status" value="1"/>
</dbReference>
<evidence type="ECO:0000259" key="8">
    <source>
        <dbReference type="SMART" id="SM00849"/>
    </source>
</evidence>
<keyword evidence="1" id="KW-0963">Cytoplasm</keyword>
<dbReference type="SUPFAM" id="SSF56281">
    <property type="entry name" value="Metallo-hydrolase/oxidoreductase"/>
    <property type="match status" value="1"/>
</dbReference>
<evidence type="ECO:0000256" key="3">
    <source>
        <dbReference type="ARBA" id="ARBA00022723"/>
    </source>
</evidence>